<dbReference type="InterPro" id="IPR018376">
    <property type="entry name" value="Enoyl-CoA_hyd/isom_CS"/>
</dbReference>
<keyword evidence="5" id="KW-0007">Acetylation</keyword>
<evidence type="ECO:0000256" key="2">
    <source>
        <dbReference type="ARBA" id="ARBA00005005"/>
    </source>
</evidence>
<reference evidence="10 11" key="1">
    <citation type="journal article" date="2023" name="G3 (Bethesda)">
        <title>A chromosome-length genome assembly and annotation of blackberry (Rubus argutus, cv. 'Hillquist').</title>
        <authorList>
            <person name="Bruna T."/>
            <person name="Aryal R."/>
            <person name="Dudchenko O."/>
            <person name="Sargent D.J."/>
            <person name="Mead D."/>
            <person name="Buti M."/>
            <person name="Cavallini A."/>
            <person name="Hytonen T."/>
            <person name="Andres J."/>
            <person name="Pham M."/>
            <person name="Weisz D."/>
            <person name="Mascagni F."/>
            <person name="Usai G."/>
            <person name="Natali L."/>
            <person name="Bassil N."/>
            <person name="Fernandez G.E."/>
            <person name="Lomsadze A."/>
            <person name="Armour M."/>
            <person name="Olukolu B."/>
            <person name="Poorten T."/>
            <person name="Britton C."/>
            <person name="Davik J."/>
            <person name="Ashrafi H."/>
            <person name="Aiden E.L."/>
            <person name="Borodovsky M."/>
            <person name="Worthington M."/>
        </authorList>
    </citation>
    <scope>NUCLEOTIDE SEQUENCE [LARGE SCALE GENOMIC DNA]</scope>
    <source>
        <strain evidence="10">PI 553951</strain>
    </source>
</reference>
<evidence type="ECO:0000256" key="5">
    <source>
        <dbReference type="ARBA" id="ARBA00022990"/>
    </source>
</evidence>
<dbReference type="Gene3D" id="3.90.226.10">
    <property type="entry name" value="2-enoyl-CoA Hydratase, Chain A, domain 1"/>
    <property type="match status" value="1"/>
</dbReference>
<dbReference type="PANTHER" id="PTHR43149">
    <property type="entry name" value="ENOYL-COA HYDRATASE"/>
    <property type="match status" value="1"/>
</dbReference>
<evidence type="ECO:0000256" key="9">
    <source>
        <dbReference type="RuleBase" id="RU003707"/>
    </source>
</evidence>
<keyword evidence="4" id="KW-0276">Fatty acid metabolism</keyword>
<gene>
    <name evidence="10" type="ORF">M0R45_021462</name>
</gene>
<comment type="pathway">
    <text evidence="2">Lipid metabolism; fatty acid beta-oxidation.</text>
</comment>
<dbReference type="CDD" id="cd06558">
    <property type="entry name" value="crotonase-like"/>
    <property type="match status" value="1"/>
</dbReference>
<dbReference type="PROSITE" id="PS00166">
    <property type="entry name" value="ENOYL_COA_HYDRATASE"/>
    <property type="match status" value="1"/>
</dbReference>
<dbReference type="GO" id="GO:0051750">
    <property type="term" value="F:delta(3,5)-delta(2,4)-dienoyl-CoA isomerase activity"/>
    <property type="evidence" value="ECO:0007669"/>
    <property type="project" value="TreeGrafter"/>
</dbReference>
<dbReference type="FunFam" id="1.10.12.10:FF:000004">
    <property type="entry name" value="Delta3,5-delta2,4-dienoyl-CoA isomerase"/>
    <property type="match status" value="1"/>
</dbReference>
<keyword evidence="8" id="KW-0413">Isomerase</keyword>
<dbReference type="Pfam" id="PF00378">
    <property type="entry name" value="ECH_1"/>
    <property type="match status" value="1"/>
</dbReference>
<evidence type="ECO:0000256" key="8">
    <source>
        <dbReference type="ARBA" id="ARBA00023235"/>
    </source>
</evidence>
<dbReference type="PANTHER" id="PTHR43149:SF1">
    <property type="entry name" value="DELTA(3,5)-DELTA(2,4)-DIENOYL-COA ISOMERASE, MITOCHONDRIAL"/>
    <property type="match status" value="1"/>
</dbReference>
<keyword evidence="11" id="KW-1185">Reference proteome</keyword>
<evidence type="ECO:0000313" key="11">
    <source>
        <dbReference type="Proteomes" id="UP001457282"/>
    </source>
</evidence>
<dbReference type="GO" id="GO:0006631">
    <property type="term" value="P:fatty acid metabolic process"/>
    <property type="evidence" value="ECO:0007669"/>
    <property type="project" value="UniProtKB-KW"/>
</dbReference>
<dbReference type="Gene3D" id="1.10.12.10">
    <property type="entry name" value="Lyase 2-enoyl-coa Hydratase, Chain A, domain 2"/>
    <property type="match status" value="1"/>
</dbReference>
<dbReference type="SUPFAM" id="SSF52096">
    <property type="entry name" value="ClpP/crotonase"/>
    <property type="match status" value="1"/>
</dbReference>
<evidence type="ECO:0000256" key="3">
    <source>
        <dbReference type="ARBA" id="ARBA00005254"/>
    </source>
</evidence>
<evidence type="ECO:0000256" key="1">
    <source>
        <dbReference type="ARBA" id="ARBA00004275"/>
    </source>
</evidence>
<evidence type="ECO:0000256" key="6">
    <source>
        <dbReference type="ARBA" id="ARBA00023098"/>
    </source>
</evidence>
<dbReference type="NCBIfam" id="NF004794">
    <property type="entry name" value="PRK06142.1"/>
    <property type="match status" value="1"/>
</dbReference>
<dbReference type="Proteomes" id="UP001457282">
    <property type="component" value="Unassembled WGS sequence"/>
</dbReference>
<comment type="caution">
    <text evidence="10">The sequence shown here is derived from an EMBL/GenBank/DDBJ whole genome shotgun (WGS) entry which is preliminary data.</text>
</comment>
<keyword evidence="6" id="KW-0443">Lipid metabolism</keyword>
<name>A0AAW1XBE1_RUBAR</name>
<proteinExistence type="inferred from homology"/>
<dbReference type="InterPro" id="IPR045002">
    <property type="entry name" value="Ech1-like"/>
</dbReference>
<dbReference type="AlphaFoldDB" id="A0AAW1XBE1"/>
<dbReference type="InterPro" id="IPR029045">
    <property type="entry name" value="ClpP/crotonase-like_dom_sf"/>
</dbReference>
<dbReference type="InterPro" id="IPR001753">
    <property type="entry name" value="Enoyl-CoA_hydra/iso"/>
</dbReference>
<accession>A0AAW1XBE1</accession>
<evidence type="ECO:0000256" key="7">
    <source>
        <dbReference type="ARBA" id="ARBA00023140"/>
    </source>
</evidence>
<dbReference type="FunFam" id="3.90.226.10:FF:000024">
    <property type="entry name" value="Delta3,5-delta2,4-dienoyl-CoA isomerase"/>
    <property type="match status" value="1"/>
</dbReference>
<dbReference type="EMBL" id="JBEDUW010000004">
    <property type="protein sequence ID" value="KAK9934313.1"/>
    <property type="molecule type" value="Genomic_DNA"/>
</dbReference>
<evidence type="ECO:0000256" key="4">
    <source>
        <dbReference type="ARBA" id="ARBA00022832"/>
    </source>
</evidence>
<dbReference type="GO" id="GO:0005777">
    <property type="term" value="C:peroxisome"/>
    <property type="evidence" value="ECO:0007669"/>
    <property type="project" value="UniProtKB-SubCell"/>
</dbReference>
<evidence type="ECO:0000313" key="10">
    <source>
        <dbReference type="EMBL" id="KAK9934313.1"/>
    </source>
</evidence>
<protein>
    <submittedName>
        <fullName evidence="10">Uncharacterized protein</fullName>
    </submittedName>
</protein>
<comment type="subcellular location">
    <subcellularLocation>
        <location evidence="1">Peroxisome</location>
    </subcellularLocation>
</comment>
<keyword evidence="7" id="KW-0576">Peroxisome</keyword>
<sequence>MENYLTLEIDQKNPDSSVFYLYLNRPNHRNALSRDFFTEFPRALSSLDQNPNVNVIVLSGAGDHFCSGIDLNDMSSIASQSVSRDRGRDGEKLRRHIKGMQEAITAIERCRKPVIASIRGACIGGGIDIVTACDIRYCSKDAFFSVKEVDLAITADLGTLQRLPSIVGYGHALELSLTGRRFSGSEAKELGLVSRVFGSKEELDKGVRLVAEEIASKSPLAVTGTKAVLQRSRELSVEQGLDYVATWNAAMLISDDLGEAISAHTQKRKAVFAKL</sequence>
<dbReference type="InterPro" id="IPR014748">
    <property type="entry name" value="Enoyl-CoA_hydra_C"/>
</dbReference>
<organism evidence="10 11">
    <name type="scientific">Rubus argutus</name>
    <name type="common">Southern blackberry</name>
    <dbReference type="NCBI Taxonomy" id="59490"/>
    <lineage>
        <taxon>Eukaryota</taxon>
        <taxon>Viridiplantae</taxon>
        <taxon>Streptophyta</taxon>
        <taxon>Embryophyta</taxon>
        <taxon>Tracheophyta</taxon>
        <taxon>Spermatophyta</taxon>
        <taxon>Magnoliopsida</taxon>
        <taxon>eudicotyledons</taxon>
        <taxon>Gunneridae</taxon>
        <taxon>Pentapetalae</taxon>
        <taxon>rosids</taxon>
        <taxon>fabids</taxon>
        <taxon>Rosales</taxon>
        <taxon>Rosaceae</taxon>
        <taxon>Rosoideae</taxon>
        <taxon>Rosoideae incertae sedis</taxon>
        <taxon>Rubus</taxon>
    </lineage>
</organism>
<comment type="similarity">
    <text evidence="3 9">Belongs to the enoyl-CoA hydratase/isomerase family.</text>
</comment>